<comment type="caution">
    <text evidence="2">The sequence shown here is derived from an EMBL/GenBank/DDBJ whole genome shotgun (WGS) entry which is preliminary data.</text>
</comment>
<proteinExistence type="predicted"/>
<protein>
    <recommendedName>
        <fullName evidence="1">CDI immunity protein domain-containing protein</fullName>
    </recommendedName>
</protein>
<dbReference type="AlphaFoldDB" id="A0ABD3ZV16"/>
<organism evidence="2 3">
    <name type="scientific">Bacillus subtilis subsp. subtilis</name>
    <dbReference type="NCBI Taxonomy" id="135461"/>
    <lineage>
        <taxon>Bacteria</taxon>
        <taxon>Bacillati</taxon>
        <taxon>Bacillota</taxon>
        <taxon>Bacilli</taxon>
        <taxon>Bacillales</taxon>
        <taxon>Bacillaceae</taxon>
        <taxon>Bacillus</taxon>
    </lineage>
</organism>
<dbReference type="Pfam" id="PF18624">
    <property type="entry name" value="CdiI_4"/>
    <property type="match status" value="1"/>
</dbReference>
<accession>A0ABD3ZV16</accession>
<gene>
    <name evidence="2" type="ORF">B4067_2820</name>
</gene>
<dbReference type="RefSeq" id="WP_040082462.1">
    <property type="nucleotide sequence ID" value="NZ_JSXS01000042.1"/>
</dbReference>
<reference evidence="2 3" key="1">
    <citation type="submission" date="2014-11" db="EMBL/GenBank/DDBJ databases">
        <title>Draft Genome Sequences of Nine Bacillus subtilis Strains that Form Spores with High Heat-Resistance.</title>
        <authorList>
            <person name="Krawcyk A.O."/>
            <person name="Berendsen E.M."/>
            <person name="de Jong A."/>
            <person name="Holsappel S."/>
            <person name="Eijlander R.T."/>
            <person name="Wells-Bennik M."/>
            <person name="Kuipers O.P."/>
        </authorList>
    </citation>
    <scope>NUCLEOTIDE SEQUENCE [LARGE SCALE GENOMIC DNA]</scope>
    <source>
        <strain evidence="2 3">B4067</strain>
    </source>
</reference>
<dbReference type="InterPro" id="IPR041256">
    <property type="entry name" value="CdiI_4"/>
</dbReference>
<feature type="domain" description="CDI immunity protein" evidence="1">
    <location>
        <begin position="7"/>
        <end position="107"/>
    </location>
</feature>
<dbReference type="CDD" id="cd20688">
    <property type="entry name" value="CdiI_Ecoli_Nm-like"/>
    <property type="match status" value="1"/>
</dbReference>
<evidence type="ECO:0000313" key="3">
    <source>
        <dbReference type="Proteomes" id="UP000031970"/>
    </source>
</evidence>
<evidence type="ECO:0000313" key="2">
    <source>
        <dbReference type="EMBL" id="KIL31977.1"/>
    </source>
</evidence>
<dbReference type="Proteomes" id="UP000031970">
    <property type="component" value="Unassembled WGS sequence"/>
</dbReference>
<name>A0ABD3ZV16_BACIU</name>
<dbReference type="EMBL" id="JSXS01000042">
    <property type="protein sequence ID" value="KIL31977.1"/>
    <property type="molecule type" value="Genomic_DNA"/>
</dbReference>
<sequence>MDNKNKDLINYFFQVMGDERFLRILEKFSNGEGYGIENVWCVFADDYEEWEEDYFGDEGIAFYFDYPAVEEDEEVILDYENFYKYLNEFVREYVERHPENKPEVENYMKRIKEKYDIKV</sequence>
<evidence type="ECO:0000259" key="1">
    <source>
        <dbReference type="Pfam" id="PF18624"/>
    </source>
</evidence>